<sequence>MLAQHKFQRLCNHLQYTFKKEAYLKQALTHCSAGEKNYERLEFLGDSILSFVIATALYEKFPQESEGQLSRLRAFLVKGEMLAKIAVEINLGDYLFLGQGELKSGGFRRESILADSLEAIFAAIFLDGGLEEAKKVILHLFASRLANPHLNENLKDAKTQLQEYLQALKHQLPEYNLKNVEGDEHDQVFYVSCEVKSLKVKAEGKGSNRRRAEQEAAQKILKQITHFDKKM</sequence>
<feature type="binding site" evidence="15">
    <location>
        <position position="115"/>
    </location>
    <ligand>
        <name>Mg(2+)</name>
        <dbReference type="ChEBI" id="CHEBI:18420"/>
    </ligand>
</feature>
<evidence type="ECO:0000313" key="19">
    <source>
        <dbReference type="EMBL" id="VEH84694.1"/>
    </source>
</evidence>
<evidence type="ECO:0000256" key="5">
    <source>
        <dbReference type="ARBA" id="ARBA00022490"/>
    </source>
</evidence>
<dbReference type="GO" id="GO:0006397">
    <property type="term" value="P:mRNA processing"/>
    <property type="evidence" value="ECO:0007669"/>
    <property type="project" value="UniProtKB-UniRule"/>
</dbReference>
<dbReference type="HAMAP" id="MF_00104">
    <property type="entry name" value="RNase_III"/>
    <property type="match status" value="1"/>
</dbReference>
<evidence type="ECO:0000313" key="21">
    <source>
        <dbReference type="Proteomes" id="UP000281170"/>
    </source>
</evidence>
<dbReference type="Pfam" id="PF00035">
    <property type="entry name" value="dsrm"/>
    <property type="match status" value="1"/>
</dbReference>
<feature type="binding site" evidence="15">
    <location>
        <position position="42"/>
    </location>
    <ligand>
        <name>Mg(2+)</name>
        <dbReference type="ChEBI" id="CHEBI:18420"/>
    </ligand>
</feature>
<dbReference type="CDD" id="cd00593">
    <property type="entry name" value="RIBOc"/>
    <property type="match status" value="1"/>
</dbReference>
<dbReference type="NCBIfam" id="TIGR02191">
    <property type="entry name" value="RNaseIII"/>
    <property type="match status" value="1"/>
</dbReference>
<dbReference type="Pfam" id="PF14622">
    <property type="entry name" value="Ribonucleas_3_3"/>
    <property type="match status" value="1"/>
</dbReference>
<dbReference type="Proteomes" id="UP000054859">
    <property type="component" value="Unassembled WGS sequence"/>
</dbReference>
<dbReference type="Gene3D" id="3.30.160.20">
    <property type="match status" value="1"/>
</dbReference>
<dbReference type="STRING" id="45056.Lade_0143"/>
<keyword evidence="5 15" id="KW-0963">Cytoplasm</keyword>
<feature type="active site" evidence="15">
    <location>
        <position position="118"/>
    </location>
</feature>
<dbReference type="PANTHER" id="PTHR11207">
    <property type="entry name" value="RIBONUCLEASE III"/>
    <property type="match status" value="1"/>
</dbReference>
<comment type="catalytic activity">
    <reaction evidence="1 15">
        <text>Endonucleolytic cleavage to 5'-phosphomonoester.</text>
        <dbReference type="EC" id="3.1.26.3"/>
    </reaction>
</comment>
<dbReference type="CDD" id="cd10845">
    <property type="entry name" value="DSRM_RNAse_III_family"/>
    <property type="match status" value="1"/>
</dbReference>
<evidence type="ECO:0000256" key="7">
    <source>
        <dbReference type="ARBA" id="ARBA00022664"/>
    </source>
</evidence>
<dbReference type="Gene3D" id="1.10.1520.10">
    <property type="entry name" value="Ribonuclease III domain"/>
    <property type="match status" value="1"/>
</dbReference>
<keyword evidence="6 15" id="KW-0698">rRNA processing</keyword>
<evidence type="ECO:0000256" key="15">
    <source>
        <dbReference type="HAMAP-Rule" id="MF_00104"/>
    </source>
</evidence>
<dbReference type="InterPro" id="IPR000999">
    <property type="entry name" value="RNase_III_dom"/>
</dbReference>
<keyword evidence="12 15" id="KW-0378">Hydrolase</keyword>
<feature type="active site" evidence="15">
    <location>
        <position position="46"/>
    </location>
</feature>
<keyword evidence="9 15" id="KW-0540">Nuclease</keyword>
<dbReference type="FunFam" id="1.10.1520.10:FF:000001">
    <property type="entry name" value="Ribonuclease 3"/>
    <property type="match status" value="1"/>
</dbReference>
<evidence type="ECO:0000313" key="18">
    <source>
        <dbReference type="EMBL" id="KTC65485.1"/>
    </source>
</evidence>
<evidence type="ECO:0000256" key="3">
    <source>
        <dbReference type="ARBA" id="ARBA00010183"/>
    </source>
</evidence>
<evidence type="ECO:0000256" key="14">
    <source>
        <dbReference type="ARBA" id="ARBA00022884"/>
    </source>
</evidence>
<proteinExistence type="inferred from homology"/>
<accession>A0A0W0R342</accession>
<dbReference type="GO" id="GO:0003725">
    <property type="term" value="F:double-stranded RNA binding"/>
    <property type="evidence" value="ECO:0007669"/>
    <property type="project" value="TreeGrafter"/>
</dbReference>
<evidence type="ECO:0000256" key="2">
    <source>
        <dbReference type="ARBA" id="ARBA00004496"/>
    </source>
</evidence>
<name>A0A0W0R342_9GAMM</name>
<keyword evidence="15" id="KW-0699">rRNA-binding</keyword>
<keyword evidence="7 15" id="KW-0507">mRNA processing</keyword>
<dbReference type="PROSITE" id="PS00517">
    <property type="entry name" value="RNASE_3_1"/>
    <property type="match status" value="1"/>
</dbReference>
<keyword evidence="19" id="KW-0614">Plasmid</keyword>
<protein>
    <recommendedName>
        <fullName evidence="15">Ribonuclease 3</fullName>
        <ecNumber evidence="15">3.1.26.3</ecNumber>
    </recommendedName>
    <alternativeName>
        <fullName evidence="15">Ribonuclease III</fullName>
        <shortName evidence="15">RNase III</shortName>
    </alternativeName>
</protein>
<keyword evidence="13 15" id="KW-0460">Magnesium</keyword>
<dbReference type="AlphaFoldDB" id="A0A0W0R342"/>
<dbReference type="GO" id="GO:0046872">
    <property type="term" value="F:metal ion binding"/>
    <property type="evidence" value="ECO:0007669"/>
    <property type="project" value="UniProtKB-KW"/>
</dbReference>
<evidence type="ECO:0000256" key="8">
    <source>
        <dbReference type="ARBA" id="ARBA00022694"/>
    </source>
</evidence>
<comment type="cofactor">
    <cofactor evidence="15">
        <name>Mg(2+)</name>
        <dbReference type="ChEBI" id="CHEBI:18420"/>
    </cofactor>
</comment>
<reference evidence="19 21" key="2">
    <citation type="submission" date="2018-12" db="EMBL/GenBank/DDBJ databases">
        <authorList>
            <consortium name="Pathogen Informatics"/>
        </authorList>
    </citation>
    <scope>NUCLEOTIDE SEQUENCE [LARGE SCALE GENOMIC DNA]</scope>
    <source>
        <strain evidence="19 21">NCTC12735</strain>
        <plasmid evidence="21">9</plasmid>
    </source>
</reference>
<evidence type="ECO:0000313" key="20">
    <source>
        <dbReference type="Proteomes" id="UP000054859"/>
    </source>
</evidence>
<dbReference type="SMART" id="SM00358">
    <property type="entry name" value="DSRM"/>
    <property type="match status" value="1"/>
</dbReference>
<keyword evidence="14 15" id="KW-0694">RNA-binding</keyword>
<organism evidence="18 20">
    <name type="scientific">Legionella adelaidensis</name>
    <dbReference type="NCBI Taxonomy" id="45056"/>
    <lineage>
        <taxon>Bacteria</taxon>
        <taxon>Pseudomonadati</taxon>
        <taxon>Pseudomonadota</taxon>
        <taxon>Gammaproteobacteria</taxon>
        <taxon>Legionellales</taxon>
        <taxon>Legionellaceae</taxon>
        <taxon>Legionella</taxon>
    </lineage>
</organism>
<evidence type="ECO:0000256" key="10">
    <source>
        <dbReference type="ARBA" id="ARBA00022723"/>
    </source>
</evidence>
<keyword evidence="11 15" id="KW-0255">Endonuclease</keyword>
<keyword evidence="20" id="KW-1185">Reference proteome</keyword>
<feature type="binding site" evidence="15">
    <location>
        <position position="118"/>
    </location>
    <ligand>
        <name>Mg(2+)</name>
        <dbReference type="ChEBI" id="CHEBI:18420"/>
    </ligand>
</feature>
<comment type="similarity">
    <text evidence="3">Belongs to the ribonuclease III family.</text>
</comment>
<evidence type="ECO:0000256" key="9">
    <source>
        <dbReference type="ARBA" id="ARBA00022722"/>
    </source>
</evidence>
<comment type="subcellular location">
    <subcellularLocation>
        <location evidence="2 15">Cytoplasm</location>
    </subcellularLocation>
</comment>
<evidence type="ECO:0000256" key="4">
    <source>
        <dbReference type="ARBA" id="ARBA00011738"/>
    </source>
</evidence>
<evidence type="ECO:0000256" key="12">
    <source>
        <dbReference type="ARBA" id="ARBA00022801"/>
    </source>
</evidence>
<dbReference type="EMBL" id="LNKA01000001">
    <property type="protein sequence ID" value="KTC65485.1"/>
    <property type="molecule type" value="Genomic_DNA"/>
</dbReference>
<dbReference type="SUPFAM" id="SSF69065">
    <property type="entry name" value="RNase III domain-like"/>
    <property type="match status" value="1"/>
</dbReference>
<dbReference type="OrthoDB" id="9805026at2"/>
<evidence type="ECO:0000256" key="6">
    <source>
        <dbReference type="ARBA" id="ARBA00022552"/>
    </source>
</evidence>
<feature type="domain" description="RNase III" evidence="17">
    <location>
        <begin position="7"/>
        <end position="129"/>
    </location>
</feature>
<evidence type="ECO:0000259" key="16">
    <source>
        <dbReference type="PROSITE" id="PS50137"/>
    </source>
</evidence>
<dbReference type="PATRIC" id="fig|45056.6.peg.145"/>
<dbReference type="KEGG" id="ladl:NCTC12735_00304"/>
<dbReference type="GO" id="GO:0006364">
    <property type="term" value="P:rRNA processing"/>
    <property type="evidence" value="ECO:0007669"/>
    <property type="project" value="UniProtKB-UniRule"/>
</dbReference>
<dbReference type="EMBL" id="LR134418">
    <property type="protein sequence ID" value="VEH84694.1"/>
    <property type="molecule type" value="Genomic_DNA"/>
</dbReference>
<gene>
    <name evidence="15 18" type="primary">rnc</name>
    <name evidence="18" type="ORF">Lade_0143</name>
    <name evidence="19" type="ORF">NCTC12735_00304</name>
</gene>
<dbReference type="PROSITE" id="PS50142">
    <property type="entry name" value="RNASE_3_2"/>
    <property type="match status" value="1"/>
</dbReference>
<dbReference type="GO" id="GO:0042802">
    <property type="term" value="F:identical protein binding"/>
    <property type="evidence" value="ECO:0007669"/>
    <property type="project" value="UniProtKB-ARBA"/>
</dbReference>
<dbReference type="InterPro" id="IPR036389">
    <property type="entry name" value="RNase_III_sf"/>
</dbReference>
<evidence type="ECO:0000256" key="1">
    <source>
        <dbReference type="ARBA" id="ARBA00000109"/>
    </source>
</evidence>
<dbReference type="SMART" id="SM00535">
    <property type="entry name" value="RIBOc"/>
    <property type="match status" value="1"/>
</dbReference>
<dbReference type="GO" id="GO:0005737">
    <property type="term" value="C:cytoplasm"/>
    <property type="evidence" value="ECO:0007669"/>
    <property type="project" value="UniProtKB-SubCell"/>
</dbReference>
<dbReference type="EC" id="3.1.26.3" evidence="15"/>
<dbReference type="InterPro" id="IPR014720">
    <property type="entry name" value="dsRBD_dom"/>
</dbReference>
<dbReference type="GO" id="GO:0008033">
    <property type="term" value="P:tRNA processing"/>
    <property type="evidence" value="ECO:0007669"/>
    <property type="project" value="UniProtKB-KW"/>
</dbReference>
<geneLocation type="plasmid" evidence="19 21">
    <name>9</name>
</geneLocation>
<reference evidence="18 20" key="1">
    <citation type="submission" date="2015-11" db="EMBL/GenBank/DDBJ databases">
        <title>Identification of large and diverse effector repertoires of 38 Legionella species.</title>
        <authorList>
            <person name="Burstein D."/>
            <person name="Amaro F."/>
            <person name="Zusman T."/>
            <person name="Lifshitz Z."/>
            <person name="Cohen O."/>
            <person name="Gilbert J.A."/>
            <person name="Pupko T."/>
            <person name="Shuman H.A."/>
            <person name="Segal G."/>
        </authorList>
    </citation>
    <scope>NUCLEOTIDE SEQUENCE [LARGE SCALE GENOMIC DNA]</scope>
    <source>
        <strain evidence="18 20">1762-AUS-E</strain>
    </source>
</reference>
<evidence type="ECO:0000259" key="17">
    <source>
        <dbReference type="PROSITE" id="PS50142"/>
    </source>
</evidence>
<dbReference type="GO" id="GO:0010468">
    <property type="term" value="P:regulation of gene expression"/>
    <property type="evidence" value="ECO:0007669"/>
    <property type="project" value="TreeGrafter"/>
</dbReference>
<dbReference type="GO" id="GO:0019843">
    <property type="term" value="F:rRNA binding"/>
    <property type="evidence" value="ECO:0007669"/>
    <property type="project" value="UniProtKB-KW"/>
</dbReference>
<keyword evidence="10 15" id="KW-0479">Metal-binding</keyword>
<dbReference type="PROSITE" id="PS50137">
    <property type="entry name" value="DS_RBD"/>
    <property type="match status" value="1"/>
</dbReference>
<dbReference type="RefSeq" id="WP_058461242.1">
    <property type="nucleotide sequence ID" value="NZ_CAAAHS010000003.1"/>
</dbReference>
<dbReference type="FunFam" id="3.30.160.20:FF:000003">
    <property type="entry name" value="Ribonuclease 3"/>
    <property type="match status" value="1"/>
</dbReference>
<keyword evidence="8 15" id="KW-0819">tRNA processing</keyword>
<dbReference type="GO" id="GO:0004525">
    <property type="term" value="F:ribonuclease III activity"/>
    <property type="evidence" value="ECO:0007669"/>
    <property type="project" value="UniProtKB-UniRule"/>
</dbReference>
<comment type="subunit">
    <text evidence="4 15">Homodimer.</text>
</comment>
<evidence type="ECO:0000256" key="13">
    <source>
        <dbReference type="ARBA" id="ARBA00022842"/>
    </source>
</evidence>
<dbReference type="InterPro" id="IPR011907">
    <property type="entry name" value="RNase_III"/>
</dbReference>
<dbReference type="SUPFAM" id="SSF54768">
    <property type="entry name" value="dsRNA-binding domain-like"/>
    <property type="match status" value="1"/>
</dbReference>
<feature type="domain" description="DRBM" evidence="16">
    <location>
        <begin position="156"/>
        <end position="226"/>
    </location>
</feature>
<dbReference type="PANTHER" id="PTHR11207:SF0">
    <property type="entry name" value="RIBONUCLEASE 3"/>
    <property type="match status" value="1"/>
</dbReference>
<dbReference type="Proteomes" id="UP000281170">
    <property type="component" value="Plasmid 9"/>
</dbReference>
<comment type="function">
    <text evidence="15">Digests double-stranded RNA. Involved in the processing of primary rRNA transcript to yield the immediate precursors to the large and small rRNAs (23S and 16S). Processes some mRNAs, and tRNAs when they are encoded in the rRNA operon. Processes pre-crRNA and tracrRNA of type II CRISPR loci if present in the organism.</text>
</comment>
<evidence type="ECO:0000256" key="11">
    <source>
        <dbReference type="ARBA" id="ARBA00022759"/>
    </source>
</evidence>